<dbReference type="InterPro" id="IPR023753">
    <property type="entry name" value="FAD/NAD-binding_dom"/>
</dbReference>
<comment type="similarity">
    <text evidence="1">Belongs to the class-II pyridine nucleotide-disulfide oxidoreductase family.</text>
</comment>
<keyword evidence="4" id="KW-0732">Signal</keyword>
<evidence type="ECO:0000256" key="4">
    <source>
        <dbReference type="SAM" id="SignalP"/>
    </source>
</evidence>
<dbReference type="EMBL" id="KN847475">
    <property type="protein sequence ID" value="KIX09581.1"/>
    <property type="molecule type" value="Genomic_DNA"/>
</dbReference>
<evidence type="ECO:0000256" key="2">
    <source>
        <dbReference type="ARBA" id="ARBA00022630"/>
    </source>
</evidence>
<feature type="chain" id="PRO_5002245003" description="FAD/NAD(P)-binding domain-containing protein" evidence="4">
    <location>
        <begin position="23"/>
        <end position="351"/>
    </location>
</feature>
<organism evidence="6 7">
    <name type="scientific">Rhinocladiella mackenziei CBS 650.93</name>
    <dbReference type="NCBI Taxonomy" id="1442369"/>
    <lineage>
        <taxon>Eukaryota</taxon>
        <taxon>Fungi</taxon>
        <taxon>Dikarya</taxon>
        <taxon>Ascomycota</taxon>
        <taxon>Pezizomycotina</taxon>
        <taxon>Eurotiomycetes</taxon>
        <taxon>Chaetothyriomycetidae</taxon>
        <taxon>Chaetothyriales</taxon>
        <taxon>Herpotrichiellaceae</taxon>
        <taxon>Rhinocladiella</taxon>
    </lineage>
</organism>
<dbReference type="VEuPathDB" id="FungiDB:Z518_00661"/>
<gene>
    <name evidence="6" type="ORF">Z518_00661</name>
</gene>
<keyword evidence="2" id="KW-0285">Flavoprotein</keyword>
<reference evidence="6 7" key="1">
    <citation type="submission" date="2015-01" db="EMBL/GenBank/DDBJ databases">
        <title>The Genome Sequence of Rhinocladiella mackenzie CBS 650.93.</title>
        <authorList>
            <consortium name="The Broad Institute Genomics Platform"/>
            <person name="Cuomo C."/>
            <person name="de Hoog S."/>
            <person name="Gorbushina A."/>
            <person name="Stielow B."/>
            <person name="Teixiera M."/>
            <person name="Abouelleil A."/>
            <person name="Chapman S.B."/>
            <person name="Priest M."/>
            <person name="Young S.K."/>
            <person name="Wortman J."/>
            <person name="Nusbaum C."/>
            <person name="Birren B."/>
        </authorList>
    </citation>
    <scope>NUCLEOTIDE SEQUENCE [LARGE SCALE GENOMIC DNA]</scope>
    <source>
        <strain evidence="6 7">CBS 650.93</strain>
    </source>
</reference>
<dbReference type="InterPro" id="IPR050097">
    <property type="entry name" value="Ferredoxin-NADP_redctase_2"/>
</dbReference>
<dbReference type="STRING" id="1442369.A0A0D2J1M9"/>
<dbReference type="SUPFAM" id="SSF51905">
    <property type="entry name" value="FAD/NAD(P)-binding domain"/>
    <property type="match status" value="1"/>
</dbReference>
<evidence type="ECO:0000313" key="7">
    <source>
        <dbReference type="Proteomes" id="UP000053617"/>
    </source>
</evidence>
<dbReference type="AlphaFoldDB" id="A0A0D2J1M9"/>
<dbReference type="HOGENOM" id="CLU_031864_5_0_1"/>
<keyword evidence="7" id="KW-1185">Reference proteome</keyword>
<dbReference type="PANTHER" id="PTHR48105">
    <property type="entry name" value="THIOREDOXIN REDUCTASE 1-RELATED-RELATED"/>
    <property type="match status" value="1"/>
</dbReference>
<feature type="signal peptide" evidence="4">
    <location>
        <begin position="1"/>
        <end position="22"/>
    </location>
</feature>
<evidence type="ECO:0000256" key="1">
    <source>
        <dbReference type="ARBA" id="ARBA00009333"/>
    </source>
</evidence>
<dbReference type="GeneID" id="25288732"/>
<accession>A0A0D2J1M9</accession>
<proteinExistence type="inferred from homology"/>
<protein>
    <recommendedName>
        <fullName evidence="5">FAD/NAD(P)-binding domain-containing protein</fullName>
    </recommendedName>
</protein>
<name>A0A0D2J1M9_9EURO</name>
<feature type="domain" description="FAD/NAD(P)-binding" evidence="5">
    <location>
        <begin position="45"/>
        <end position="334"/>
    </location>
</feature>
<evidence type="ECO:0000313" key="6">
    <source>
        <dbReference type="EMBL" id="KIX09581.1"/>
    </source>
</evidence>
<dbReference type="PRINTS" id="PR00368">
    <property type="entry name" value="FADPNR"/>
</dbReference>
<dbReference type="GO" id="GO:0097237">
    <property type="term" value="P:cellular response to toxic substance"/>
    <property type="evidence" value="ECO:0007669"/>
    <property type="project" value="UniProtKB-ARBA"/>
</dbReference>
<dbReference type="PRINTS" id="PR00469">
    <property type="entry name" value="PNDRDTASEII"/>
</dbReference>
<dbReference type="Gene3D" id="3.50.50.60">
    <property type="entry name" value="FAD/NAD(P)-binding domain"/>
    <property type="match status" value="2"/>
</dbReference>
<evidence type="ECO:0000256" key="3">
    <source>
        <dbReference type="ARBA" id="ARBA00023002"/>
    </source>
</evidence>
<dbReference type="InterPro" id="IPR036188">
    <property type="entry name" value="FAD/NAD-bd_sf"/>
</dbReference>
<dbReference type="GO" id="GO:0016491">
    <property type="term" value="F:oxidoreductase activity"/>
    <property type="evidence" value="ECO:0007669"/>
    <property type="project" value="UniProtKB-KW"/>
</dbReference>
<keyword evidence="3" id="KW-0560">Oxidoreductase</keyword>
<dbReference type="OrthoDB" id="10260355at2759"/>
<dbReference type="RefSeq" id="XP_013276717.1">
    <property type="nucleotide sequence ID" value="XM_013421263.1"/>
</dbReference>
<evidence type="ECO:0000259" key="5">
    <source>
        <dbReference type="Pfam" id="PF07992"/>
    </source>
</evidence>
<dbReference type="Proteomes" id="UP000053617">
    <property type="component" value="Unassembled WGS sequence"/>
</dbReference>
<dbReference type="Pfam" id="PF07992">
    <property type="entry name" value="Pyr_redox_2"/>
    <property type="match status" value="1"/>
</dbReference>
<dbReference type="PROSITE" id="PS51257">
    <property type="entry name" value="PROKAR_LIPOPROTEIN"/>
    <property type="match status" value="1"/>
</dbReference>
<sequence length="351" mass="37963">MALIRLVPLPTVAIALLSCTLAIVSHQSRLREAHSPAMAGPAYVYDALVIGGGPAGLSTALGLARQLYTTIVFDSGQYRNDPTEKMHNVLTWDHRHPTEYRATAHANILARYSTVQFQNTSVESITKGADGTFEAIDKNKNKYTGKRVVLATGVKDILLDIPGYKELWGRSIFHCLFCHGYEERRSSSAGVLAQGVLADPQLNLHMARMVARLAASVTIYSNGDITVTEQLEKQLAGKPLTIEPRRITSLERKGTRGSDMTVHFEDGNSKDEVFLAHIPRTEINGPFLRQLDVEVENGVIKTVPPFYETTVSGVFAVGDCATALKTVTQAVAMGSFGAGGVAQQLGGLGNL</sequence>